<dbReference type="GO" id="GO:0005886">
    <property type="term" value="C:plasma membrane"/>
    <property type="evidence" value="ECO:0007669"/>
    <property type="project" value="UniProtKB-SubCell"/>
</dbReference>
<evidence type="ECO:0000256" key="5">
    <source>
        <dbReference type="ARBA" id="ARBA00022692"/>
    </source>
</evidence>
<protein>
    <recommendedName>
        <fullName evidence="11">Glycosyltransferase RgtA/B/C/D-like domain-containing protein</fullName>
    </recommendedName>
</protein>
<name>A0A934SKV1_9MICO</name>
<feature type="transmembrane region" description="Helical" evidence="8">
    <location>
        <begin position="97"/>
        <end position="114"/>
    </location>
</feature>
<evidence type="ECO:0000256" key="3">
    <source>
        <dbReference type="ARBA" id="ARBA00022676"/>
    </source>
</evidence>
<dbReference type="GO" id="GO:0016763">
    <property type="term" value="F:pentosyltransferase activity"/>
    <property type="evidence" value="ECO:0007669"/>
    <property type="project" value="TreeGrafter"/>
</dbReference>
<dbReference type="PANTHER" id="PTHR33908">
    <property type="entry name" value="MANNOSYLTRANSFERASE YKCB-RELATED"/>
    <property type="match status" value="1"/>
</dbReference>
<keyword evidence="7 8" id="KW-0472">Membrane</keyword>
<accession>A0A934SKV1</accession>
<comment type="caution">
    <text evidence="9">The sequence shown here is derived from an EMBL/GenBank/DDBJ whole genome shotgun (WGS) entry which is preliminary data.</text>
</comment>
<dbReference type="GO" id="GO:0010041">
    <property type="term" value="P:response to iron(III) ion"/>
    <property type="evidence" value="ECO:0007669"/>
    <property type="project" value="TreeGrafter"/>
</dbReference>
<organism evidence="9 10">
    <name type="scientific">Lacisediminihabitans changchengi</name>
    <dbReference type="NCBI Taxonomy" id="2787634"/>
    <lineage>
        <taxon>Bacteria</taxon>
        <taxon>Bacillati</taxon>
        <taxon>Actinomycetota</taxon>
        <taxon>Actinomycetes</taxon>
        <taxon>Micrococcales</taxon>
        <taxon>Microbacteriaceae</taxon>
        <taxon>Lacisediminihabitans</taxon>
    </lineage>
</organism>
<keyword evidence="6 8" id="KW-1133">Transmembrane helix</keyword>
<feature type="transmembrane region" description="Helical" evidence="8">
    <location>
        <begin position="146"/>
        <end position="164"/>
    </location>
</feature>
<reference evidence="9" key="1">
    <citation type="submission" date="2021-01" db="EMBL/GenBank/DDBJ databases">
        <title>Lacisediminihabitans sp. nov. strain G11-30, isolated from Antarctic Soil.</title>
        <authorList>
            <person name="Li J."/>
        </authorList>
    </citation>
    <scope>NUCLEOTIDE SEQUENCE</scope>
    <source>
        <strain evidence="9">G11-30</strain>
    </source>
</reference>
<keyword evidence="2" id="KW-1003">Cell membrane</keyword>
<evidence type="ECO:0008006" key="11">
    <source>
        <dbReference type="Google" id="ProtNLM"/>
    </source>
</evidence>
<feature type="transmembrane region" description="Helical" evidence="8">
    <location>
        <begin position="176"/>
        <end position="204"/>
    </location>
</feature>
<evidence type="ECO:0000313" key="9">
    <source>
        <dbReference type="EMBL" id="MBK4347186.1"/>
    </source>
</evidence>
<comment type="subcellular location">
    <subcellularLocation>
        <location evidence="1">Cell membrane</location>
        <topology evidence="1">Multi-pass membrane protein</topology>
    </subcellularLocation>
</comment>
<keyword evidence="5 8" id="KW-0812">Transmembrane</keyword>
<evidence type="ECO:0000256" key="7">
    <source>
        <dbReference type="ARBA" id="ARBA00023136"/>
    </source>
</evidence>
<feature type="transmembrane region" description="Helical" evidence="8">
    <location>
        <begin position="216"/>
        <end position="235"/>
    </location>
</feature>
<keyword evidence="10" id="KW-1185">Reference proteome</keyword>
<dbReference type="EMBL" id="JAEPES010000002">
    <property type="protein sequence ID" value="MBK4347186.1"/>
    <property type="molecule type" value="Genomic_DNA"/>
</dbReference>
<keyword evidence="3" id="KW-0328">Glycosyltransferase</keyword>
<evidence type="ECO:0000313" key="10">
    <source>
        <dbReference type="Proteomes" id="UP000636458"/>
    </source>
</evidence>
<feature type="transmembrane region" description="Helical" evidence="8">
    <location>
        <begin position="63"/>
        <end position="85"/>
    </location>
</feature>
<feature type="transmembrane region" description="Helical" evidence="8">
    <location>
        <begin position="22"/>
        <end position="42"/>
    </location>
</feature>
<feature type="transmembrane region" description="Helical" evidence="8">
    <location>
        <begin position="352"/>
        <end position="371"/>
    </location>
</feature>
<feature type="transmembrane region" description="Helical" evidence="8">
    <location>
        <begin position="271"/>
        <end position="287"/>
    </location>
</feature>
<evidence type="ECO:0000256" key="6">
    <source>
        <dbReference type="ARBA" id="ARBA00022989"/>
    </source>
</evidence>
<evidence type="ECO:0000256" key="8">
    <source>
        <dbReference type="SAM" id="Phobius"/>
    </source>
</evidence>
<gene>
    <name evidence="9" type="ORF">IV501_06025</name>
</gene>
<dbReference type="PANTHER" id="PTHR33908:SF3">
    <property type="entry name" value="UNDECAPRENYL PHOSPHATE-ALPHA-4-AMINO-4-DEOXY-L-ARABINOSE ARABINOSYL TRANSFERASE"/>
    <property type="match status" value="1"/>
</dbReference>
<evidence type="ECO:0000256" key="1">
    <source>
        <dbReference type="ARBA" id="ARBA00004651"/>
    </source>
</evidence>
<evidence type="ECO:0000256" key="4">
    <source>
        <dbReference type="ARBA" id="ARBA00022679"/>
    </source>
</evidence>
<dbReference type="RefSeq" id="WP_200555555.1">
    <property type="nucleotide sequence ID" value="NZ_JAEPES010000002.1"/>
</dbReference>
<dbReference type="InterPro" id="IPR050297">
    <property type="entry name" value="LipidA_mod_glycosyltrf_83"/>
</dbReference>
<evidence type="ECO:0000256" key="2">
    <source>
        <dbReference type="ARBA" id="ARBA00022475"/>
    </source>
</evidence>
<proteinExistence type="predicted"/>
<keyword evidence="4" id="KW-0808">Transferase</keyword>
<dbReference type="GO" id="GO:0009103">
    <property type="term" value="P:lipopolysaccharide biosynthetic process"/>
    <property type="evidence" value="ECO:0007669"/>
    <property type="project" value="UniProtKB-ARBA"/>
</dbReference>
<dbReference type="AlphaFoldDB" id="A0A934SKV1"/>
<feature type="transmembrane region" description="Helical" evidence="8">
    <location>
        <begin position="299"/>
        <end position="322"/>
    </location>
</feature>
<dbReference type="Proteomes" id="UP000636458">
    <property type="component" value="Unassembled WGS sequence"/>
</dbReference>
<sequence length="509" mass="55447">MTTLRPTAPVTVSRPNGSARQLIAPASVGVLGLLVTFAFSWVPSVWFDEAATISATTRSWPELFRMLGGIDAVHGVYYAAMHVWFDLVGYTPSTLRLPSAAATGLAAALLLVLVRRFASERLAITSAVLFLLLPRVTWMGGEGRSYAVQVVLAIGLTLVFVGAWRRAAQSRRSRLLWWTAYALLATLAIWTFLYLALVIAAHAVTVILNARRDRRSVGLFAAAAAVAGLASIPLLRLADAQSGQVSWILPLDADTLHGVFVAQWFYRNNTFAIAGWILIVIGAVLLLRRHPRYRRAGVGFAAVVLPWLIVPTAGLLVASVLVDPLYSARYVTFSAPAAAVLMAVAATSVRRWWMAAGIVALCAVLTMPSYIAQRTPTAKQSTAWNQVAELVARERAADAPDASEAVIWGPLRKHKAATSRVIEYSYPEAFAGLVDVKLKTPAAQTGTLWETAYPLDQVTERFDGTSVAWLITSDKQDWRPSVAEKLAALGFHVEREWNISTTNVVRYVR</sequence>